<dbReference type="SFLD" id="SFLDF00027">
    <property type="entry name" value="p-type_atpase"/>
    <property type="match status" value="1"/>
</dbReference>
<feature type="transmembrane region" description="Helical" evidence="18">
    <location>
        <begin position="85"/>
        <end position="101"/>
    </location>
</feature>
<accession>A0ABW3H7K2</accession>
<evidence type="ECO:0000256" key="11">
    <source>
        <dbReference type="ARBA" id="ARBA00022840"/>
    </source>
</evidence>
<feature type="transmembrane region" description="Helical" evidence="18">
    <location>
        <begin position="753"/>
        <end position="775"/>
    </location>
</feature>
<dbReference type="SMART" id="SM00831">
    <property type="entry name" value="Cation_ATPase_N"/>
    <property type="match status" value="1"/>
</dbReference>
<evidence type="ECO:0000256" key="6">
    <source>
        <dbReference type="ARBA" id="ARBA00022475"/>
    </source>
</evidence>
<keyword evidence="21" id="KW-1185">Reference proteome</keyword>
<dbReference type="Pfam" id="PF00122">
    <property type="entry name" value="E1-E2_ATPase"/>
    <property type="match status" value="1"/>
</dbReference>
<name>A0ABW3H7K2_9SPHN</name>
<keyword evidence="13" id="KW-1278">Translocase</keyword>
<dbReference type="SUPFAM" id="SSF81665">
    <property type="entry name" value="Calcium ATPase, transmembrane domain M"/>
    <property type="match status" value="1"/>
</dbReference>
<keyword evidence="10" id="KW-0547">Nucleotide-binding</keyword>
<dbReference type="InterPro" id="IPR008250">
    <property type="entry name" value="ATPase_P-typ_transduc_dom_A_sf"/>
</dbReference>
<dbReference type="InterPro" id="IPR018303">
    <property type="entry name" value="ATPase_P-typ_P_site"/>
</dbReference>
<evidence type="ECO:0000256" key="3">
    <source>
        <dbReference type="ARBA" id="ARBA00008746"/>
    </source>
</evidence>
<evidence type="ECO:0000256" key="9">
    <source>
        <dbReference type="ARBA" id="ARBA00022692"/>
    </source>
</evidence>
<protein>
    <recommendedName>
        <fullName evidence="5">Magnesium-transporting ATPase, P-type 1</fullName>
        <ecNumber evidence="4">7.2.2.14</ecNumber>
    </recommendedName>
    <alternativeName>
        <fullName evidence="16">Mg(2+) transport ATPase, P-type 1</fullName>
    </alternativeName>
</protein>
<keyword evidence="15 18" id="KW-0472">Membrane</keyword>
<evidence type="ECO:0000259" key="19">
    <source>
        <dbReference type="SMART" id="SM00831"/>
    </source>
</evidence>
<dbReference type="Proteomes" id="UP001596977">
    <property type="component" value="Unassembled WGS sequence"/>
</dbReference>
<keyword evidence="6" id="KW-1003">Cell membrane</keyword>
<dbReference type="Gene3D" id="1.20.1110.10">
    <property type="entry name" value="Calcium-transporting ATPase, transmembrane domain"/>
    <property type="match status" value="1"/>
</dbReference>
<feature type="transmembrane region" description="Helical" evidence="18">
    <location>
        <begin position="787"/>
        <end position="805"/>
    </location>
</feature>
<keyword evidence="7" id="KW-0997">Cell inner membrane</keyword>
<dbReference type="SUPFAM" id="SSF81653">
    <property type="entry name" value="Calcium ATPase, transduction domain A"/>
    <property type="match status" value="1"/>
</dbReference>
<evidence type="ECO:0000256" key="16">
    <source>
        <dbReference type="ARBA" id="ARBA00029806"/>
    </source>
</evidence>
<feature type="transmembrane region" description="Helical" evidence="18">
    <location>
        <begin position="724"/>
        <end position="747"/>
    </location>
</feature>
<keyword evidence="8" id="KW-0597">Phosphoprotein</keyword>
<dbReference type="Pfam" id="PF00690">
    <property type="entry name" value="Cation_ATPase_N"/>
    <property type="match status" value="1"/>
</dbReference>
<keyword evidence="12" id="KW-0460">Magnesium</keyword>
<evidence type="ECO:0000256" key="4">
    <source>
        <dbReference type="ARBA" id="ARBA00012786"/>
    </source>
</evidence>
<proteinExistence type="inferred from homology"/>
<feature type="transmembrane region" description="Helical" evidence="18">
    <location>
        <begin position="244"/>
        <end position="262"/>
    </location>
</feature>
<dbReference type="Pfam" id="PF13246">
    <property type="entry name" value="Cation_ATPase"/>
    <property type="match status" value="1"/>
</dbReference>
<dbReference type="InterPro" id="IPR023298">
    <property type="entry name" value="ATPase_P-typ_TM_dom_sf"/>
</dbReference>
<keyword evidence="14 18" id="KW-1133">Transmembrane helix</keyword>
<evidence type="ECO:0000256" key="5">
    <source>
        <dbReference type="ARBA" id="ARBA00013555"/>
    </source>
</evidence>
<dbReference type="InterPro" id="IPR023299">
    <property type="entry name" value="ATPase_P-typ_cyto_dom_N"/>
</dbReference>
<feature type="transmembrane region" description="Helical" evidence="18">
    <location>
        <begin position="811"/>
        <end position="835"/>
    </location>
</feature>
<dbReference type="InterPro" id="IPR006068">
    <property type="entry name" value="ATPase_P-typ_cation-transptr_C"/>
</dbReference>
<dbReference type="InterPro" id="IPR001757">
    <property type="entry name" value="P_typ_ATPase"/>
</dbReference>
<evidence type="ECO:0000313" key="21">
    <source>
        <dbReference type="Proteomes" id="UP001596977"/>
    </source>
</evidence>
<comment type="similarity">
    <text evidence="3">Belongs to the cation transport ATPase (P-type) (TC 3.A.3) family. Type IIIB subfamily.</text>
</comment>
<dbReference type="SFLD" id="SFLDS00003">
    <property type="entry name" value="Haloacid_Dehalogenase"/>
    <property type="match status" value="1"/>
</dbReference>
<evidence type="ECO:0000256" key="8">
    <source>
        <dbReference type="ARBA" id="ARBA00022553"/>
    </source>
</evidence>
<dbReference type="Gene3D" id="3.40.1110.10">
    <property type="entry name" value="Calcium-transporting ATPase, cytoplasmic domain N"/>
    <property type="match status" value="1"/>
</dbReference>
<dbReference type="NCBIfam" id="TIGR01494">
    <property type="entry name" value="ATPase_P-type"/>
    <property type="match status" value="2"/>
</dbReference>
<dbReference type="NCBIfam" id="TIGR01524">
    <property type="entry name" value="ATPase-IIIB_Mg"/>
    <property type="match status" value="1"/>
</dbReference>
<dbReference type="RefSeq" id="WP_264945263.1">
    <property type="nucleotide sequence ID" value="NZ_JAPDRA010000007.1"/>
</dbReference>
<evidence type="ECO:0000256" key="17">
    <source>
        <dbReference type="ARBA" id="ARBA00047295"/>
    </source>
</evidence>
<dbReference type="InterPro" id="IPR044492">
    <property type="entry name" value="P_typ_ATPase_HD_dom"/>
</dbReference>
<dbReference type="EC" id="7.2.2.14" evidence="4"/>
<dbReference type="Gene3D" id="2.70.150.10">
    <property type="entry name" value="Calcium-transporting ATPase, cytoplasmic transduction domain A"/>
    <property type="match status" value="1"/>
</dbReference>
<dbReference type="InterPro" id="IPR036412">
    <property type="entry name" value="HAD-like_sf"/>
</dbReference>
<organism evidence="20 21">
    <name type="scientific">Sphingomonas canadensis</name>
    <dbReference type="NCBI Taxonomy" id="1219257"/>
    <lineage>
        <taxon>Bacteria</taxon>
        <taxon>Pseudomonadati</taxon>
        <taxon>Pseudomonadota</taxon>
        <taxon>Alphaproteobacteria</taxon>
        <taxon>Sphingomonadales</taxon>
        <taxon>Sphingomonadaceae</taxon>
        <taxon>Sphingomonas</taxon>
    </lineage>
</organism>
<dbReference type="InterPro" id="IPR006415">
    <property type="entry name" value="P-type_ATPase_IIIB"/>
</dbReference>
<keyword evidence="11" id="KW-0067">ATP-binding</keyword>
<evidence type="ECO:0000256" key="15">
    <source>
        <dbReference type="ARBA" id="ARBA00023136"/>
    </source>
</evidence>
<gene>
    <name evidence="20" type="primary">mgtA</name>
    <name evidence="20" type="ORF">ACFQ1E_14060</name>
</gene>
<evidence type="ECO:0000256" key="13">
    <source>
        <dbReference type="ARBA" id="ARBA00022967"/>
    </source>
</evidence>
<evidence type="ECO:0000256" key="14">
    <source>
        <dbReference type="ARBA" id="ARBA00022989"/>
    </source>
</evidence>
<dbReference type="PANTHER" id="PTHR42861">
    <property type="entry name" value="CALCIUM-TRANSPORTING ATPASE"/>
    <property type="match status" value="1"/>
</dbReference>
<comment type="caution">
    <text evidence="20">The sequence shown here is derived from an EMBL/GenBank/DDBJ whole genome shotgun (WGS) entry which is preliminary data.</text>
</comment>
<dbReference type="SFLD" id="SFLDG00002">
    <property type="entry name" value="C1.7:_P-type_atpase_like"/>
    <property type="match status" value="1"/>
</dbReference>
<dbReference type="PRINTS" id="PR01836">
    <property type="entry name" value="MGATPASE"/>
</dbReference>
<evidence type="ECO:0000313" key="20">
    <source>
        <dbReference type="EMBL" id="MFD0947471.1"/>
    </source>
</evidence>
<feature type="transmembrane region" description="Helical" evidence="18">
    <location>
        <begin position="61"/>
        <end position="79"/>
    </location>
</feature>
<dbReference type="InterPro" id="IPR023214">
    <property type="entry name" value="HAD_sf"/>
</dbReference>
<dbReference type="Gene3D" id="3.40.50.1000">
    <property type="entry name" value="HAD superfamily/HAD-like"/>
    <property type="match status" value="1"/>
</dbReference>
<evidence type="ECO:0000256" key="1">
    <source>
        <dbReference type="ARBA" id="ARBA00003954"/>
    </source>
</evidence>
<dbReference type="EMBL" id="JBHTJG010000007">
    <property type="protein sequence ID" value="MFD0947471.1"/>
    <property type="molecule type" value="Genomic_DNA"/>
</dbReference>
<comment type="subcellular location">
    <subcellularLocation>
        <location evidence="2">Cell inner membrane</location>
        <topology evidence="2">Multi-pass membrane protein</topology>
    </subcellularLocation>
</comment>
<keyword evidence="9 18" id="KW-0812">Transmembrane</keyword>
<dbReference type="PROSITE" id="PS00154">
    <property type="entry name" value="ATPASE_E1_E2"/>
    <property type="match status" value="1"/>
</dbReference>
<evidence type="ECO:0000256" key="12">
    <source>
        <dbReference type="ARBA" id="ARBA00022842"/>
    </source>
</evidence>
<dbReference type="InterPro" id="IPR059000">
    <property type="entry name" value="ATPase_P-type_domA"/>
</dbReference>
<dbReference type="SUPFAM" id="SSF56784">
    <property type="entry name" value="HAD-like"/>
    <property type="match status" value="1"/>
</dbReference>
<evidence type="ECO:0000256" key="18">
    <source>
        <dbReference type="SAM" id="Phobius"/>
    </source>
</evidence>
<comment type="function">
    <text evidence="1">Mediates magnesium influx to the cytosol.</text>
</comment>
<comment type="catalytic activity">
    <reaction evidence="17">
        <text>Mg(2+)(out) + ATP + H2O = Mg(2+)(in) + ADP + phosphate + H(+)</text>
        <dbReference type="Rhea" id="RHEA:10260"/>
        <dbReference type="ChEBI" id="CHEBI:15377"/>
        <dbReference type="ChEBI" id="CHEBI:15378"/>
        <dbReference type="ChEBI" id="CHEBI:18420"/>
        <dbReference type="ChEBI" id="CHEBI:30616"/>
        <dbReference type="ChEBI" id="CHEBI:43474"/>
        <dbReference type="ChEBI" id="CHEBI:456216"/>
        <dbReference type="EC" id="7.2.2.14"/>
    </reaction>
</comment>
<reference evidence="21" key="1">
    <citation type="journal article" date="2019" name="Int. J. Syst. Evol. Microbiol.">
        <title>The Global Catalogue of Microorganisms (GCM) 10K type strain sequencing project: providing services to taxonomists for standard genome sequencing and annotation.</title>
        <authorList>
            <consortium name="The Broad Institute Genomics Platform"/>
            <consortium name="The Broad Institute Genome Sequencing Center for Infectious Disease"/>
            <person name="Wu L."/>
            <person name="Ma J."/>
        </authorList>
    </citation>
    <scope>NUCLEOTIDE SEQUENCE [LARGE SCALE GENOMIC DNA]</scope>
    <source>
        <strain evidence="21">CCUG 62982</strain>
    </source>
</reference>
<evidence type="ECO:0000256" key="10">
    <source>
        <dbReference type="ARBA" id="ARBA00022741"/>
    </source>
</evidence>
<evidence type="ECO:0000256" key="2">
    <source>
        <dbReference type="ARBA" id="ARBA00004429"/>
    </source>
</evidence>
<feature type="transmembrane region" description="Helical" evidence="18">
    <location>
        <begin position="274"/>
        <end position="299"/>
    </location>
</feature>
<dbReference type="InterPro" id="IPR004014">
    <property type="entry name" value="ATPase_P-typ_cation-transptr_N"/>
</dbReference>
<evidence type="ECO:0000256" key="7">
    <source>
        <dbReference type="ARBA" id="ARBA00022519"/>
    </source>
</evidence>
<dbReference type="Pfam" id="PF00689">
    <property type="entry name" value="Cation_ATPase_C"/>
    <property type="match status" value="1"/>
</dbReference>
<sequence>MTKAHETLYWAVPIDALLTRLAASAQGLADGEVAARLRRIGPNSVGGEHRTSAPGLLLRQFASPLVLILLFGAGVSLVLRQWVDASIILAIVLGSALLSFVQEYRASHAVDALRQRLALTSRTLRDGAERSVASDALVPGDVVLLAAGNLVPADGVILEANDFLVTEAALTGESLPVEKAPGEVAADAPVSGRSNCVFMGSAVRSGTARVLIVETGCHTQFGAVAARLRRSEPETDFARGVRRFGMMLLNLMIVIVLGVLTVNQLLGRPIAESLLFAVALAVGLSPELLPAIVSVTLAAGARHLARGGVIVRRLEAIENLGSMDVLCTDKTGTLTLGAVSLAEAIDSTGQPSRRVREAGYVNAWFEAGIANPLDTALCAAAKSEGWTAAGLRKLGEIPYDFQRRRLSIIVGDATPQAATRIVTKGAVTDVLAVCAFVAQPDGEAHPLDGAARAALEELSRAQGEAGLRLLGVAERLLDAGARVTREDECAMTFLGFLAFVDPPKPDAAKAIAALEALGIVVKVISGDNRHVTAYVARAVGLDPAAMLTGAEVAKMSDRALAHRARATQLFVEIDPQQKERIVRALQGAGHSVGFLGDGINDAPALHVADVGISVDQAVDVARASADIVLLRRDLDVLRQGVEDGRRTFANTLKYIAITTSANFGNMVSMALMTPLLPFLPLLPKQILLNNFLSDLPSIAISTDRVDPEHVARPQRWDVREVRRFMIVFGLVSSCFDGMTFALLLLVFHADAPLFQTAWFLVSLLTELVVLLVMRTRRPALRSRPSRLLLWSTVAVTGVALLLPWVPGLAPLFGLVALTPAMLAASLGIVLGYAVATELAKQLYYRRQTRPTRRVALRT</sequence>
<feature type="domain" description="Cation-transporting P-type ATPase N-terminal" evidence="19">
    <location>
        <begin position="8"/>
        <end position="81"/>
    </location>
</feature>